<sequence>MANGEDSDGEASGGGSAAGGDEPRAPLPHRHIDPVVAPALLGSRRGVVHRGRPRWSTIALILLFASALALYLFLRPGG</sequence>
<comment type="caution">
    <text evidence="3">The sequence shown here is derived from an EMBL/GenBank/DDBJ whole genome shotgun (WGS) entry which is preliminary data.</text>
</comment>
<dbReference type="Proteomes" id="UP001595767">
    <property type="component" value="Unassembled WGS sequence"/>
</dbReference>
<feature type="region of interest" description="Disordered" evidence="1">
    <location>
        <begin position="1"/>
        <end position="30"/>
    </location>
</feature>
<evidence type="ECO:0000313" key="4">
    <source>
        <dbReference type="Proteomes" id="UP001595767"/>
    </source>
</evidence>
<reference evidence="4" key="1">
    <citation type="journal article" date="2019" name="Int. J. Syst. Evol. Microbiol.">
        <title>The Global Catalogue of Microorganisms (GCM) 10K type strain sequencing project: providing services to taxonomists for standard genome sequencing and annotation.</title>
        <authorList>
            <consortium name="The Broad Institute Genomics Platform"/>
            <consortium name="The Broad Institute Genome Sequencing Center for Infectious Disease"/>
            <person name="Wu L."/>
            <person name="Ma J."/>
        </authorList>
    </citation>
    <scope>NUCLEOTIDE SEQUENCE [LARGE SCALE GENOMIC DNA]</scope>
    <source>
        <strain evidence="4">CGMCC 4.7204</strain>
    </source>
</reference>
<keyword evidence="2" id="KW-1133">Transmembrane helix</keyword>
<keyword evidence="2" id="KW-0472">Membrane</keyword>
<proteinExistence type="predicted"/>
<gene>
    <name evidence="3" type="ORF">ACFOW8_09915</name>
</gene>
<evidence type="ECO:0000256" key="1">
    <source>
        <dbReference type="SAM" id="MobiDB-lite"/>
    </source>
</evidence>
<dbReference type="RefSeq" id="WP_378548968.1">
    <property type="nucleotide sequence ID" value="NZ_JBHSBA010000005.1"/>
</dbReference>
<organism evidence="3 4">
    <name type="scientific">Nocardia rhizosphaerae</name>
    <dbReference type="NCBI Taxonomy" id="1691571"/>
    <lineage>
        <taxon>Bacteria</taxon>
        <taxon>Bacillati</taxon>
        <taxon>Actinomycetota</taxon>
        <taxon>Actinomycetes</taxon>
        <taxon>Mycobacteriales</taxon>
        <taxon>Nocardiaceae</taxon>
        <taxon>Nocardia</taxon>
    </lineage>
</organism>
<evidence type="ECO:0000256" key="2">
    <source>
        <dbReference type="SAM" id="Phobius"/>
    </source>
</evidence>
<keyword evidence="2" id="KW-0812">Transmembrane</keyword>
<accession>A0ABV8L403</accession>
<keyword evidence="4" id="KW-1185">Reference proteome</keyword>
<dbReference type="EMBL" id="JBHSBA010000005">
    <property type="protein sequence ID" value="MFC4125240.1"/>
    <property type="molecule type" value="Genomic_DNA"/>
</dbReference>
<feature type="transmembrane region" description="Helical" evidence="2">
    <location>
        <begin position="55"/>
        <end position="74"/>
    </location>
</feature>
<protein>
    <submittedName>
        <fullName evidence="3">Uncharacterized protein</fullName>
    </submittedName>
</protein>
<name>A0ABV8L403_9NOCA</name>
<evidence type="ECO:0000313" key="3">
    <source>
        <dbReference type="EMBL" id="MFC4125240.1"/>
    </source>
</evidence>